<organism evidence="8 9">
    <name type="scientific">Exophiala mesophila</name>
    <name type="common">Black yeast-like fungus</name>
    <dbReference type="NCBI Taxonomy" id="212818"/>
    <lineage>
        <taxon>Eukaryota</taxon>
        <taxon>Fungi</taxon>
        <taxon>Dikarya</taxon>
        <taxon>Ascomycota</taxon>
        <taxon>Pezizomycotina</taxon>
        <taxon>Eurotiomycetes</taxon>
        <taxon>Chaetothyriomycetidae</taxon>
        <taxon>Chaetothyriales</taxon>
        <taxon>Herpotrichiellaceae</taxon>
        <taxon>Exophiala</taxon>
    </lineage>
</organism>
<dbReference type="PROSITE" id="PS50850">
    <property type="entry name" value="MFS"/>
    <property type="match status" value="1"/>
</dbReference>
<dbReference type="HOGENOM" id="CLU_008455_8_0_1"/>
<feature type="transmembrane region" description="Helical" evidence="6">
    <location>
        <begin position="347"/>
        <end position="368"/>
    </location>
</feature>
<keyword evidence="3 6" id="KW-1133">Transmembrane helix</keyword>
<dbReference type="InterPro" id="IPR011701">
    <property type="entry name" value="MFS"/>
</dbReference>
<feature type="transmembrane region" description="Helical" evidence="6">
    <location>
        <begin position="245"/>
        <end position="265"/>
    </location>
</feature>
<dbReference type="VEuPathDB" id="FungiDB:PV10_00009"/>
<dbReference type="EMBL" id="KN847520">
    <property type="protein sequence ID" value="KIV96105.1"/>
    <property type="molecule type" value="Genomic_DNA"/>
</dbReference>
<dbReference type="OMA" id="MINERGF"/>
<dbReference type="STRING" id="212818.A0A0D1X2Y2"/>
<feature type="domain" description="Major facilitator superfamily (MFS) profile" evidence="7">
    <location>
        <begin position="91"/>
        <end position="516"/>
    </location>
</feature>
<feature type="transmembrane region" description="Helical" evidence="6">
    <location>
        <begin position="157"/>
        <end position="176"/>
    </location>
</feature>
<gene>
    <name evidence="8" type="ORF">PV10_00009</name>
</gene>
<evidence type="ECO:0000256" key="4">
    <source>
        <dbReference type="ARBA" id="ARBA00023136"/>
    </source>
</evidence>
<feature type="transmembrane region" description="Helical" evidence="6">
    <location>
        <begin position="182"/>
        <end position="203"/>
    </location>
</feature>
<dbReference type="GO" id="GO:0022857">
    <property type="term" value="F:transmembrane transporter activity"/>
    <property type="evidence" value="ECO:0007669"/>
    <property type="project" value="InterPro"/>
</dbReference>
<proteinExistence type="predicted"/>
<sequence>MPEQAPAASSGSMRPDQVPIGTKSTHCAPKVMVVSPREYREDVEVLDLQRSRTISLSLGPRSPQDIVPVAPAVDIDAEQYTRFTLARKVVITCILAFCALLSPVSSTMILSAIPEVAADYNTSGDMISVSNALYLLSMGFSACFWGPMSSVFGRRWVNVASAVQFCAFNIGTALAPNLGAYFVFRILTSFQGTGLLIVGNSCLADIYEPTARATALGWFALGTIVGPAFGPFIGGVIVTFHSWRVIFWVQASLGGLATVLLLFFLPETIPRTKLRTLQAIPNPTSRVVKVVSWMSPWRVVVLLFSYPNLLITGLASSALIWNMYSILTAIRYVLNPRFDLTSPMQSGLFYIAPGCGYLAGSPLGGRLADNIVKKWIGRRGGARIAEDRLRSCYIWLGVVLPVSIILYGWSVQAEFGGIGLPVITLFVQGAVQWLCFPCLNTYALDVMQSHGLSAEVVAGNYMIRYFFAALGSAICLPAINGIGVGWFSTISSSFLVFGAVGVWATIMWGPSWRNRVDAHKDRRRAERSRKREEARDTEVGPSSMD</sequence>
<feature type="transmembrane region" description="Helical" evidence="6">
    <location>
        <begin position="299"/>
        <end position="327"/>
    </location>
</feature>
<evidence type="ECO:0000256" key="5">
    <source>
        <dbReference type="SAM" id="MobiDB-lite"/>
    </source>
</evidence>
<evidence type="ECO:0000256" key="3">
    <source>
        <dbReference type="ARBA" id="ARBA00022989"/>
    </source>
</evidence>
<dbReference type="InterPro" id="IPR020846">
    <property type="entry name" value="MFS_dom"/>
</dbReference>
<dbReference type="OrthoDB" id="3066029at2759"/>
<dbReference type="Gene3D" id="1.20.1250.20">
    <property type="entry name" value="MFS general substrate transporter like domains"/>
    <property type="match status" value="1"/>
</dbReference>
<feature type="region of interest" description="Disordered" evidence="5">
    <location>
        <begin position="519"/>
        <end position="545"/>
    </location>
</feature>
<feature type="transmembrane region" description="Helical" evidence="6">
    <location>
        <begin position="89"/>
        <end position="114"/>
    </location>
</feature>
<dbReference type="InterPro" id="IPR036259">
    <property type="entry name" value="MFS_trans_sf"/>
</dbReference>
<reference evidence="8 9" key="1">
    <citation type="submission" date="2015-01" db="EMBL/GenBank/DDBJ databases">
        <title>The Genome Sequence of Exophiala mesophila CBS40295.</title>
        <authorList>
            <consortium name="The Broad Institute Genomics Platform"/>
            <person name="Cuomo C."/>
            <person name="de Hoog S."/>
            <person name="Gorbushina A."/>
            <person name="Stielow B."/>
            <person name="Teixiera M."/>
            <person name="Abouelleil A."/>
            <person name="Chapman S.B."/>
            <person name="Priest M."/>
            <person name="Young S.K."/>
            <person name="Wortman J."/>
            <person name="Nusbaum C."/>
            <person name="Birren B."/>
        </authorList>
    </citation>
    <scope>NUCLEOTIDE SEQUENCE [LARGE SCALE GENOMIC DNA]</scope>
    <source>
        <strain evidence="8 9">CBS 40295</strain>
    </source>
</reference>
<keyword evidence="4 6" id="KW-0472">Membrane</keyword>
<feature type="transmembrane region" description="Helical" evidence="6">
    <location>
        <begin position="215"/>
        <end position="239"/>
    </location>
</feature>
<keyword evidence="2 6" id="KW-0812">Transmembrane</keyword>
<feature type="transmembrane region" description="Helical" evidence="6">
    <location>
        <begin position="126"/>
        <end position="145"/>
    </location>
</feature>
<keyword evidence="9" id="KW-1185">Reference proteome</keyword>
<comment type="subcellular location">
    <subcellularLocation>
        <location evidence="1">Membrane</location>
        <topology evidence="1">Multi-pass membrane protein</topology>
    </subcellularLocation>
</comment>
<feature type="compositionally biased region" description="Basic and acidic residues" evidence="5">
    <location>
        <begin position="519"/>
        <end position="538"/>
    </location>
</feature>
<dbReference type="GeneID" id="27317854"/>
<name>A0A0D1X2Y2_EXOME</name>
<accession>A0A0D1X2Y2</accession>
<dbReference type="SUPFAM" id="SSF103473">
    <property type="entry name" value="MFS general substrate transporter"/>
    <property type="match status" value="1"/>
</dbReference>
<feature type="transmembrane region" description="Helical" evidence="6">
    <location>
        <begin position="422"/>
        <end position="444"/>
    </location>
</feature>
<dbReference type="PANTHER" id="PTHR23502">
    <property type="entry name" value="MAJOR FACILITATOR SUPERFAMILY"/>
    <property type="match status" value="1"/>
</dbReference>
<dbReference type="AlphaFoldDB" id="A0A0D1X2Y2"/>
<feature type="region of interest" description="Disordered" evidence="5">
    <location>
        <begin position="1"/>
        <end position="21"/>
    </location>
</feature>
<feature type="transmembrane region" description="Helical" evidence="6">
    <location>
        <begin position="493"/>
        <end position="512"/>
    </location>
</feature>
<dbReference type="RefSeq" id="XP_016227679.1">
    <property type="nucleotide sequence ID" value="XM_016364030.1"/>
</dbReference>
<dbReference type="Pfam" id="PF07690">
    <property type="entry name" value="MFS_1"/>
    <property type="match status" value="1"/>
</dbReference>
<evidence type="ECO:0000313" key="9">
    <source>
        <dbReference type="Proteomes" id="UP000054302"/>
    </source>
</evidence>
<dbReference type="GO" id="GO:0005886">
    <property type="term" value="C:plasma membrane"/>
    <property type="evidence" value="ECO:0007669"/>
    <property type="project" value="TreeGrafter"/>
</dbReference>
<protein>
    <recommendedName>
        <fullName evidence="7">Major facilitator superfamily (MFS) profile domain-containing protein</fullName>
    </recommendedName>
</protein>
<dbReference type="PANTHER" id="PTHR23502:SF64">
    <property type="entry name" value="TRANSPORTER, PUTATIVE (AFU_ORTHOLOGUE AFUA_3G11760)-RELATED"/>
    <property type="match status" value="1"/>
</dbReference>
<evidence type="ECO:0000256" key="1">
    <source>
        <dbReference type="ARBA" id="ARBA00004141"/>
    </source>
</evidence>
<evidence type="ECO:0000256" key="6">
    <source>
        <dbReference type="SAM" id="Phobius"/>
    </source>
</evidence>
<feature type="transmembrane region" description="Helical" evidence="6">
    <location>
        <begin position="389"/>
        <end position="410"/>
    </location>
</feature>
<evidence type="ECO:0000313" key="8">
    <source>
        <dbReference type="EMBL" id="KIV96105.1"/>
    </source>
</evidence>
<feature type="transmembrane region" description="Helical" evidence="6">
    <location>
        <begin position="465"/>
        <end position="487"/>
    </location>
</feature>
<dbReference type="Proteomes" id="UP000054302">
    <property type="component" value="Unassembled WGS sequence"/>
</dbReference>
<evidence type="ECO:0000259" key="7">
    <source>
        <dbReference type="PROSITE" id="PS50850"/>
    </source>
</evidence>
<evidence type="ECO:0000256" key="2">
    <source>
        <dbReference type="ARBA" id="ARBA00022692"/>
    </source>
</evidence>